<evidence type="ECO:0000256" key="2">
    <source>
        <dbReference type="ARBA" id="ARBA00009142"/>
    </source>
</evidence>
<feature type="transmembrane region" description="Helical" evidence="6">
    <location>
        <begin position="54"/>
        <end position="74"/>
    </location>
</feature>
<dbReference type="PANTHER" id="PTHR43701">
    <property type="entry name" value="MEMBRANE TRANSPORTER PROTEIN MJ0441-RELATED"/>
    <property type="match status" value="1"/>
</dbReference>
<keyword evidence="8" id="KW-1185">Reference proteome</keyword>
<keyword evidence="4 6" id="KW-1133">Transmembrane helix</keyword>
<sequence>MEGIILIYLVCIIVAFVAAFTGSLVGLGGGVVLIPSMLFLHHYTDAFAWATPQVIVGISLITMVFTAFSSTISYYKTGRIHVKIGLLFLTGSIPGSILGAWLNQFVNADHFSLYFGFLMIVLAFLFLINRKGPADHKFTRQSNPVVSVFIVSLIVGGISGLFGIGGGAIIVPAMIFLFGLSIHTAAATSMFVILFISIISAGTHIVLGHITWEYILLFIIGAWIGGTLGAKVNQVVKSNTLEWILRLLLIIIGIRLIIEGMM</sequence>
<feature type="transmembrane region" description="Helical" evidence="6">
    <location>
        <begin position="148"/>
        <end position="179"/>
    </location>
</feature>
<protein>
    <recommendedName>
        <fullName evidence="6">Probable membrane transporter protein</fullName>
    </recommendedName>
</protein>
<dbReference type="EMBL" id="FOJW01000003">
    <property type="protein sequence ID" value="SFA90762.1"/>
    <property type="molecule type" value="Genomic_DNA"/>
</dbReference>
<evidence type="ECO:0000256" key="4">
    <source>
        <dbReference type="ARBA" id="ARBA00022989"/>
    </source>
</evidence>
<dbReference type="InterPro" id="IPR002781">
    <property type="entry name" value="TM_pro_TauE-like"/>
</dbReference>
<proteinExistence type="inferred from homology"/>
<dbReference type="PANTHER" id="PTHR43701:SF2">
    <property type="entry name" value="MEMBRANE TRANSPORTER PROTEIN YJNA-RELATED"/>
    <property type="match status" value="1"/>
</dbReference>
<comment type="similarity">
    <text evidence="2 6">Belongs to the 4-toluene sulfonate uptake permease (TSUP) (TC 2.A.102) family.</text>
</comment>
<evidence type="ECO:0000313" key="8">
    <source>
        <dbReference type="Proteomes" id="UP000198642"/>
    </source>
</evidence>
<keyword evidence="5 6" id="KW-0472">Membrane</keyword>
<dbReference type="STRING" id="237679.SAMN04488072_103196"/>
<gene>
    <name evidence="7" type="ORF">SAMN04488072_103196</name>
</gene>
<dbReference type="InterPro" id="IPR051598">
    <property type="entry name" value="TSUP/Inactive_protease-like"/>
</dbReference>
<feature type="transmembrane region" description="Helical" evidence="6">
    <location>
        <begin position="243"/>
        <end position="258"/>
    </location>
</feature>
<evidence type="ECO:0000256" key="5">
    <source>
        <dbReference type="ARBA" id="ARBA00023136"/>
    </source>
</evidence>
<feature type="transmembrane region" description="Helical" evidence="6">
    <location>
        <begin position="86"/>
        <end position="105"/>
    </location>
</feature>
<comment type="subcellular location">
    <subcellularLocation>
        <location evidence="6">Cell membrane</location>
        <topology evidence="6">Multi-pass membrane protein</topology>
    </subcellularLocation>
    <subcellularLocation>
        <location evidence="1">Membrane</location>
        <topology evidence="1">Multi-pass membrane protein</topology>
    </subcellularLocation>
</comment>
<evidence type="ECO:0000256" key="3">
    <source>
        <dbReference type="ARBA" id="ARBA00022692"/>
    </source>
</evidence>
<feature type="transmembrane region" description="Helical" evidence="6">
    <location>
        <begin position="111"/>
        <end position="128"/>
    </location>
</feature>
<feature type="transmembrane region" description="Helical" evidence="6">
    <location>
        <begin position="185"/>
        <end position="207"/>
    </location>
</feature>
<evidence type="ECO:0000313" key="7">
    <source>
        <dbReference type="EMBL" id="SFA90762.1"/>
    </source>
</evidence>
<name>A0A1I0WPS1_9BACI</name>
<keyword evidence="3 6" id="KW-0812">Transmembrane</keyword>
<dbReference type="Pfam" id="PF01925">
    <property type="entry name" value="TauE"/>
    <property type="match status" value="1"/>
</dbReference>
<reference evidence="7 8" key="1">
    <citation type="submission" date="2016-10" db="EMBL/GenBank/DDBJ databases">
        <authorList>
            <person name="de Groot N.N."/>
        </authorList>
    </citation>
    <scope>NUCLEOTIDE SEQUENCE [LARGE SCALE GENOMIC DNA]</scope>
    <source>
        <strain evidence="7 8">CGMCC 1.3702</strain>
    </source>
</reference>
<feature type="transmembrane region" description="Helical" evidence="6">
    <location>
        <begin position="214"/>
        <end position="231"/>
    </location>
</feature>
<keyword evidence="6" id="KW-1003">Cell membrane</keyword>
<dbReference type="AlphaFoldDB" id="A0A1I0WPS1"/>
<accession>A0A1I0WPS1</accession>
<dbReference type="Proteomes" id="UP000198642">
    <property type="component" value="Unassembled WGS sequence"/>
</dbReference>
<evidence type="ECO:0000256" key="6">
    <source>
        <dbReference type="RuleBase" id="RU363041"/>
    </source>
</evidence>
<feature type="transmembrane region" description="Helical" evidence="6">
    <location>
        <begin position="7"/>
        <end position="34"/>
    </location>
</feature>
<dbReference type="GO" id="GO:0005886">
    <property type="term" value="C:plasma membrane"/>
    <property type="evidence" value="ECO:0007669"/>
    <property type="project" value="UniProtKB-SubCell"/>
</dbReference>
<evidence type="ECO:0000256" key="1">
    <source>
        <dbReference type="ARBA" id="ARBA00004141"/>
    </source>
</evidence>
<organism evidence="7 8">
    <name type="scientific">Lentibacillus halodurans</name>
    <dbReference type="NCBI Taxonomy" id="237679"/>
    <lineage>
        <taxon>Bacteria</taxon>
        <taxon>Bacillati</taxon>
        <taxon>Bacillota</taxon>
        <taxon>Bacilli</taxon>
        <taxon>Bacillales</taxon>
        <taxon>Bacillaceae</taxon>
        <taxon>Lentibacillus</taxon>
    </lineage>
</organism>